<dbReference type="OrthoDB" id="9811306at2"/>
<dbReference type="Gene3D" id="1.20.120.960">
    <property type="entry name" value="Histidine kinase NarX, sensor domain"/>
    <property type="match status" value="1"/>
</dbReference>
<feature type="transmembrane region" description="Helical" evidence="15">
    <location>
        <begin position="18"/>
        <end position="43"/>
    </location>
</feature>
<dbReference type="CDD" id="cd06225">
    <property type="entry name" value="HAMP"/>
    <property type="match status" value="1"/>
</dbReference>
<dbReference type="PROSITE" id="PS50109">
    <property type="entry name" value="HIS_KIN"/>
    <property type="match status" value="1"/>
</dbReference>
<keyword evidence="12 14" id="KW-0902">Two-component regulatory system</keyword>
<gene>
    <name evidence="18" type="ORF">CWE11_00735</name>
</gene>
<keyword evidence="3 14" id="KW-1003">Cell membrane</keyword>
<comment type="subcellular location">
    <subcellularLocation>
        <location evidence="2">Cell inner membrane</location>
        <topology evidence="2">Multi-pass membrane protein</topology>
    </subcellularLocation>
</comment>
<evidence type="ECO:0000256" key="1">
    <source>
        <dbReference type="ARBA" id="ARBA00000085"/>
    </source>
</evidence>
<dbReference type="InterPro" id="IPR003594">
    <property type="entry name" value="HATPase_dom"/>
</dbReference>
<dbReference type="InterPro" id="IPR050482">
    <property type="entry name" value="Sensor_HK_TwoCompSys"/>
</dbReference>
<dbReference type="PIRSF" id="PIRSF003167">
    <property type="entry name" value="STHK_NarX/NarQ"/>
    <property type="match status" value="1"/>
</dbReference>
<dbReference type="Pfam" id="PF07730">
    <property type="entry name" value="HisKA_3"/>
    <property type="match status" value="1"/>
</dbReference>
<dbReference type="PANTHER" id="PTHR24421">
    <property type="entry name" value="NITRATE/NITRITE SENSOR PROTEIN NARX-RELATED"/>
    <property type="match status" value="1"/>
</dbReference>
<dbReference type="InterPro" id="IPR029095">
    <property type="entry name" value="NarX-like_N"/>
</dbReference>
<dbReference type="GO" id="GO:0000155">
    <property type="term" value="F:phosphorelay sensor kinase activity"/>
    <property type="evidence" value="ECO:0007669"/>
    <property type="project" value="UniProtKB-UniRule"/>
</dbReference>
<keyword evidence="13 14" id="KW-0472">Membrane</keyword>
<dbReference type="Proteomes" id="UP000288405">
    <property type="component" value="Unassembled WGS sequence"/>
</dbReference>
<keyword evidence="19" id="KW-1185">Reference proteome</keyword>
<dbReference type="SUPFAM" id="SSF55874">
    <property type="entry name" value="ATPase domain of HSP90 chaperone/DNA topoisomerase II/histidine kinase"/>
    <property type="match status" value="1"/>
</dbReference>
<dbReference type="AlphaFoldDB" id="A0A432WRM9"/>
<dbReference type="CDD" id="cd16917">
    <property type="entry name" value="HATPase_UhpB-NarQ-NarX-like"/>
    <property type="match status" value="1"/>
</dbReference>
<keyword evidence="6 14" id="KW-0808">Transferase</keyword>
<keyword evidence="7 15" id="KW-0812">Transmembrane</keyword>
<evidence type="ECO:0000256" key="7">
    <source>
        <dbReference type="ARBA" id="ARBA00022692"/>
    </source>
</evidence>
<evidence type="ECO:0000256" key="9">
    <source>
        <dbReference type="ARBA" id="ARBA00022777"/>
    </source>
</evidence>
<dbReference type="InterPro" id="IPR005467">
    <property type="entry name" value="His_kinase_dom"/>
</dbReference>
<dbReference type="Gene3D" id="3.30.565.10">
    <property type="entry name" value="Histidine kinase-like ATPase, C-terminal domain"/>
    <property type="match status" value="1"/>
</dbReference>
<keyword evidence="5" id="KW-0597">Phosphoprotein</keyword>
<dbReference type="Pfam" id="PF13675">
    <property type="entry name" value="PilJ"/>
    <property type="match status" value="1"/>
</dbReference>
<evidence type="ECO:0000256" key="15">
    <source>
        <dbReference type="SAM" id="Phobius"/>
    </source>
</evidence>
<dbReference type="Pfam" id="PF00672">
    <property type="entry name" value="HAMP"/>
    <property type="match status" value="1"/>
</dbReference>
<dbReference type="PROSITE" id="PS50885">
    <property type="entry name" value="HAMP"/>
    <property type="match status" value="1"/>
</dbReference>
<dbReference type="InterPro" id="IPR003660">
    <property type="entry name" value="HAMP_dom"/>
</dbReference>
<dbReference type="EMBL" id="PIPM01000001">
    <property type="protein sequence ID" value="RUO36379.1"/>
    <property type="molecule type" value="Genomic_DNA"/>
</dbReference>
<organism evidence="18 19">
    <name type="scientific">Aliidiomarina sanyensis</name>
    <dbReference type="NCBI Taxonomy" id="1249555"/>
    <lineage>
        <taxon>Bacteria</taxon>
        <taxon>Pseudomonadati</taxon>
        <taxon>Pseudomonadota</taxon>
        <taxon>Gammaproteobacteria</taxon>
        <taxon>Alteromonadales</taxon>
        <taxon>Idiomarinaceae</taxon>
        <taxon>Aliidiomarina</taxon>
    </lineage>
</organism>
<keyword evidence="11 15" id="KW-1133">Transmembrane helix</keyword>
<keyword evidence="10 14" id="KW-0067">ATP-binding</keyword>
<reference evidence="18 19" key="1">
    <citation type="journal article" date="2011" name="Front. Microbiol.">
        <title>Genomic signatures of strain selection and enhancement in Bacillus atrophaeus var. globigii, a historical biowarfare simulant.</title>
        <authorList>
            <person name="Gibbons H.S."/>
            <person name="Broomall S.M."/>
            <person name="McNew L.A."/>
            <person name="Daligault H."/>
            <person name="Chapman C."/>
            <person name="Bruce D."/>
            <person name="Karavis M."/>
            <person name="Krepps M."/>
            <person name="McGregor P.A."/>
            <person name="Hong C."/>
            <person name="Park K.H."/>
            <person name="Akmal A."/>
            <person name="Feldman A."/>
            <person name="Lin J.S."/>
            <person name="Chang W.E."/>
            <person name="Higgs B.W."/>
            <person name="Demirev P."/>
            <person name="Lindquist J."/>
            <person name="Liem A."/>
            <person name="Fochler E."/>
            <person name="Read T.D."/>
            <person name="Tapia R."/>
            <person name="Johnson S."/>
            <person name="Bishop-Lilly K.A."/>
            <person name="Detter C."/>
            <person name="Han C."/>
            <person name="Sozhamannan S."/>
            <person name="Rosenzweig C.N."/>
            <person name="Skowronski E.W."/>
        </authorList>
    </citation>
    <scope>NUCLEOTIDE SEQUENCE [LARGE SCALE GENOMIC DNA]</scope>
    <source>
        <strain evidence="18 19">GYP-17</strain>
    </source>
</reference>
<evidence type="ECO:0000256" key="3">
    <source>
        <dbReference type="ARBA" id="ARBA00022475"/>
    </source>
</evidence>
<keyword evidence="4 14" id="KW-0997">Cell inner membrane</keyword>
<evidence type="ECO:0000256" key="8">
    <source>
        <dbReference type="ARBA" id="ARBA00022741"/>
    </source>
</evidence>
<accession>A0A432WRM9</accession>
<keyword evidence="8 14" id="KW-0547">Nucleotide-binding</keyword>
<dbReference type="GO" id="GO:0005524">
    <property type="term" value="F:ATP binding"/>
    <property type="evidence" value="ECO:0007669"/>
    <property type="project" value="UniProtKB-UniRule"/>
</dbReference>
<comment type="caution">
    <text evidence="18">The sequence shown here is derived from an EMBL/GenBank/DDBJ whole genome shotgun (WGS) entry which is preliminary data.</text>
</comment>
<proteinExistence type="predicted"/>
<feature type="domain" description="HAMP" evidence="17">
    <location>
        <begin position="188"/>
        <end position="240"/>
    </location>
</feature>
<evidence type="ECO:0000259" key="17">
    <source>
        <dbReference type="PROSITE" id="PS50885"/>
    </source>
</evidence>
<keyword evidence="9 14" id="KW-0418">Kinase</keyword>
<evidence type="ECO:0000259" key="16">
    <source>
        <dbReference type="PROSITE" id="PS50109"/>
    </source>
</evidence>
<dbReference type="GO" id="GO:0046983">
    <property type="term" value="F:protein dimerization activity"/>
    <property type="evidence" value="ECO:0007669"/>
    <property type="project" value="UniProtKB-UniRule"/>
</dbReference>
<dbReference type="SMART" id="SM00304">
    <property type="entry name" value="HAMP"/>
    <property type="match status" value="1"/>
</dbReference>
<evidence type="ECO:0000256" key="13">
    <source>
        <dbReference type="ARBA" id="ARBA00023136"/>
    </source>
</evidence>
<dbReference type="InterPro" id="IPR011712">
    <property type="entry name" value="Sig_transdc_His_kin_sub3_dim/P"/>
</dbReference>
<evidence type="ECO:0000256" key="14">
    <source>
        <dbReference type="PIRNR" id="PIRNR003167"/>
    </source>
</evidence>
<feature type="transmembrane region" description="Helical" evidence="15">
    <location>
        <begin position="166"/>
        <end position="186"/>
    </location>
</feature>
<dbReference type="Pfam" id="PF02518">
    <property type="entry name" value="HATPase_c"/>
    <property type="match status" value="1"/>
</dbReference>
<evidence type="ECO:0000256" key="2">
    <source>
        <dbReference type="ARBA" id="ARBA00004429"/>
    </source>
</evidence>
<dbReference type="Gene3D" id="1.10.8.500">
    <property type="entry name" value="HAMP domain in histidine kinase"/>
    <property type="match status" value="1"/>
</dbReference>
<dbReference type="SUPFAM" id="SSF158472">
    <property type="entry name" value="HAMP domain-like"/>
    <property type="match status" value="1"/>
</dbReference>
<evidence type="ECO:0000256" key="10">
    <source>
        <dbReference type="ARBA" id="ARBA00022840"/>
    </source>
</evidence>
<dbReference type="InterPro" id="IPR042295">
    <property type="entry name" value="NarX-like_N_sf"/>
</dbReference>
<feature type="domain" description="Histidine kinase" evidence="16">
    <location>
        <begin position="408"/>
        <end position="604"/>
    </location>
</feature>
<protein>
    <recommendedName>
        <fullName evidence="14">Sensor protein</fullName>
        <ecNumber evidence="14">2.7.13.3</ecNumber>
    </recommendedName>
</protein>
<evidence type="ECO:0000313" key="18">
    <source>
        <dbReference type="EMBL" id="RUO36379.1"/>
    </source>
</evidence>
<dbReference type="PANTHER" id="PTHR24421:SF10">
    <property type="entry name" value="NITRATE_NITRITE SENSOR PROTEIN NARQ"/>
    <property type="match status" value="1"/>
</dbReference>
<evidence type="ECO:0000256" key="11">
    <source>
        <dbReference type="ARBA" id="ARBA00022989"/>
    </source>
</evidence>
<evidence type="ECO:0000256" key="4">
    <source>
        <dbReference type="ARBA" id="ARBA00022519"/>
    </source>
</evidence>
<evidence type="ECO:0000313" key="19">
    <source>
        <dbReference type="Proteomes" id="UP000288405"/>
    </source>
</evidence>
<sequence>MAQNKKEVFPVNNRPVSLIARISFGLLLVVALAVVTLIASYWLSERVNEDPEAINVAGSLRMQTYQIGFLVLREEPSSGELEQAFNRIEQSWQHPIFRRYTYSDARSRSLYQDAYSRWQTLRFDIDQQRLDGHALEQAIAAQVNAIDTLVTSIQQSAESKIEQLRVWLIISLIATLLVTVLVMHSLKTRFEKPLIQLGQAAKRISQGDFTARVHVPFDDELGALAKTMNKMSDTIGFMYGRLEQRVQEQTESLQHSHTTLMFLYDIAQKTNEKAVNFDNFEQIIQRLRLLLDVPDIELCLLTEGGSAPYLQFQGDNVQGKCVSLNCDDCVYRGETCAEENGKRIYRFPLRRDAQHFGVLVCRLELDEKLADWQQQLLQSVSDQLALALSVRNEEDQVRRLTLVKERTVIARELHDSLAQALSYLKIQVTRLNKAIEHNNKAVIEDVSKELKQGLDSAYRQLRELLTTFRLKVDGGGFLEALHNTAKQLQNQGSLRVHVESRIENAPLAPHEEIHLLQIIREGCQNAIHHSEGSDVWIRIEQLSEHRILLSIEDNGVGIPDTPEKLNHYGLAIIRERGRHLGGEVNIKKRPEGGTGVYFEFTPMYLKSPVPITEVY</sequence>
<dbReference type="SMART" id="SM00387">
    <property type="entry name" value="HATPase_c"/>
    <property type="match status" value="1"/>
</dbReference>
<dbReference type="EC" id="2.7.13.3" evidence="14"/>
<name>A0A432WRM9_9GAMM</name>
<dbReference type="InterPro" id="IPR036890">
    <property type="entry name" value="HATPase_C_sf"/>
</dbReference>
<dbReference type="SUPFAM" id="SSF55781">
    <property type="entry name" value="GAF domain-like"/>
    <property type="match status" value="1"/>
</dbReference>
<dbReference type="Gene3D" id="1.20.5.1930">
    <property type="match status" value="1"/>
</dbReference>
<dbReference type="InterPro" id="IPR016380">
    <property type="entry name" value="Sig_transdc_His_kin_NarX/NarQ"/>
</dbReference>
<evidence type="ECO:0000256" key="12">
    <source>
        <dbReference type="ARBA" id="ARBA00023012"/>
    </source>
</evidence>
<evidence type="ECO:0000256" key="6">
    <source>
        <dbReference type="ARBA" id="ARBA00022679"/>
    </source>
</evidence>
<dbReference type="GO" id="GO:0005886">
    <property type="term" value="C:plasma membrane"/>
    <property type="evidence" value="ECO:0007669"/>
    <property type="project" value="UniProtKB-SubCell"/>
</dbReference>
<comment type="catalytic activity">
    <reaction evidence="1 14">
        <text>ATP + protein L-histidine = ADP + protein N-phospho-L-histidine.</text>
        <dbReference type="EC" id="2.7.13.3"/>
    </reaction>
</comment>
<evidence type="ECO:0000256" key="5">
    <source>
        <dbReference type="ARBA" id="ARBA00022553"/>
    </source>
</evidence>